<evidence type="ECO:0000256" key="1">
    <source>
        <dbReference type="SAM" id="Phobius"/>
    </source>
</evidence>
<keyword evidence="1" id="KW-1133">Transmembrane helix</keyword>
<name>A0ABY5DVU9_9ACTN</name>
<evidence type="ECO:0000313" key="2">
    <source>
        <dbReference type="EMBL" id="UTI66141.1"/>
    </source>
</evidence>
<proteinExistence type="predicted"/>
<evidence type="ECO:0000313" key="3">
    <source>
        <dbReference type="Proteomes" id="UP001056035"/>
    </source>
</evidence>
<gene>
    <name evidence="2" type="ORF">NBH00_08035</name>
</gene>
<reference evidence="2 3" key="1">
    <citation type="submission" date="2022-06" db="EMBL/GenBank/DDBJ databases">
        <title>Paraconexibacter antarcticus.</title>
        <authorList>
            <person name="Kim C.S."/>
        </authorList>
    </citation>
    <scope>NUCLEOTIDE SEQUENCE [LARGE SCALE GENOMIC DNA]</scope>
    <source>
        <strain evidence="2 3">02-257</strain>
    </source>
</reference>
<keyword evidence="1" id="KW-0812">Transmembrane</keyword>
<sequence length="77" mass="7857">MRRAALGCLLLTAPLAALHPRAAICAVVLCTALALVARLEVAIAVCVVLLIGASLGLRIDAAPHSPPPPPPRAGHQR</sequence>
<dbReference type="RefSeq" id="WP_254572818.1">
    <property type="nucleotide sequence ID" value="NZ_CP098502.1"/>
</dbReference>
<feature type="transmembrane region" description="Helical" evidence="1">
    <location>
        <begin position="35"/>
        <end position="57"/>
    </location>
</feature>
<protein>
    <submittedName>
        <fullName evidence="2">Uncharacterized protein</fullName>
    </submittedName>
</protein>
<accession>A0ABY5DVU9</accession>
<dbReference type="EMBL" id="CP098502">
    <property type="protein sequence ID" value="UTI66141.1"/>
    <property type="molecule type" value="Genomic_DNA"/>
</dbReference>
<organism evidence="2 3">
    <name type="scientific">Paraconexibacter antarcticus</name>
    <dbReference type="NCBI Taxonomy" id="2949664"/>
    <lineage>
        <taxon>Bacteria</taxon>
        <taxon>Bacillati</taxon>
        <taxon>Actinomycetota</taxon>
        <taxon>Thermoleophilia</taxon>
        <taxon>Solirubrobacterales</taxon>
        <taxon>Paraconexibacteraceae</taxon>
        <taxon>Paraconexibacter</taxon>
    </lineage>
</organism>
<dbReference type="Proteomes" id="UP001056035">
    <property type="component" value="Chromosome"/>
</dbReference>
<keyword evidence="3" id="KW-1185">Reference proteome</keyword>
<keyword evidence="1" id="KW-0472">Membrane</keyword>